<dbReference type="Gene3D" id="3.20.20.150">
    <property type="entry name" value="Divalent-metal-dependent TIM barrel enzymes"/>
    <property type="match status" value="1"/>
</dbReference>
<dbReference type="InterPro" id="IPR036237">
    <property type="entry name" value="Xyl_isomerase-like_sf"/>
</dbReference>
<dbReference type="InterPro" id="IPR019546">
    <property type="entry name" value="TAT_signal_bac_arc"/>
</dbReference>
<accession>A0ABZ0IUZ5</accession>
<dbReference type="SUPFAM" id="SSF51658">
    <property type="entry name" value="Xylose isomerase-like"/>
    <property type="match status" value="1"/>
</dbReference>
<keyword evidence="2" id="KW-0413">Isomerase</keyword>
<dbReference type="NCBIfam" id="TIGR01409">
    <property type="entry name" value="TAT_signal_seq"/>
    <property type="match status" value="1"/>
</dbReference>
<keyword evidence="3" id="KW-1185">Reference proteome</keyword>
<evidence type="ECO:0000313" key="2">
    <source>
        <dbReference type="EMBL" id="WOK08867.1"/>
    </source>
</evidence>
<dbReference type="PANTHER" id="PTHR12110">
    <property type="entry name" value="HYDROXYPYRUVATE ISOMERASE"/>
    <property type="match status" value="1"/>
</dbReference>
<proteinExistence type="predicted"/>
<dbReference type="Proteomes" id="UP001302349">
    <property type="component" value="Chromosome"/>
</dbReference>
<dbReference type="GO" id="GO:0016853">
    <property type="term" value="F:isomerase activity"/>
    <property type="evidence" value="ECO:0007669"/>
    <property type="project" value="UniProtKB-KW"/>
</dbReference>
<dbReference type="PANTHER" id="PTHR12110:SF53">
    <property type="entry name" value="BLR5974 PROTEIN"/>
    <property type="match status" value="1"/>
</dbReference>
<dbReference type="InterPro" id="IPR013022">
    <property type="entry name" value="Xyl_isomerase-like_TIM-brl"/>
</dbReference>
<dbReference type="EMBL" id="CP136051">
    <property type="protein sequence ID" value="WOK08867.1"/>
    <property type="molecule type" value="Genomic_DNA"/>
</dbReference>
<dbReference type="Pfam" id="PF01261">
    <property type="entry name" value="AP_endonuc_2"/>
    <property type="match status" value="1"/>
</dbReference>
<evidence type="ECO:0000259" key="1">
    <source>
        <dbReference type="Pfam" id="PF01261"/>
    </source>
</evidence>
<sequence length="331" mass="36115">MNTRRDFLKKTGAGAAGLGLAATLPFDLFAEAPAKKLFFDISLAQFSLAGSFFSQKLTNIEFPALAKNTYGISNIEYVSTFWNGKGGDKEYVKELKARTDDLGVRNVLIMVDSEGELGHPDAATRKQAVENHYKWVEAAKELGCHAIRVNLDGPGTDEEIAKAGVGGYGSLVEFGQQAGINVIIENHFGPSTDAKWLVEVMKQVNNPYAGLLPDFGNFVRRERMEEMTIEAFKNAKVIATFDKYESVKAMMPYAKGVSAKTHGFDAKGNDTETDFVKMLTIIKDSGFKGYMGIEAEGAVMKMFGVEGNYPTEEDGIKLTKALLEKVGGKVS</sequence>
<protein>
    <submittedName>
        <fullName evidence="2">Sugar phosphate isomerase/epimerase family protein</fullName>
    </submittedName>
</protein>
<feature type="domain" description="Xylose isomerase-like TIM barrel" evidence="1">
    <location>
        <begin position="83"/>
        <end position="298"/>
    </location>
</feature>
<organism evidence="2 3">
    <name type="scientific">Imperialibacter roseus</name>
    <dbReference type="NCBI Taxonomy" id="1324217"/>
    <lineage>
        <taxon>Bacteria</taxon>
        <taxon>Pseudomonadati</taxon>
        <taxon>Bacteroidota</taxon>
        <taxon>Cytophagia</taxon>
        <taxon>Cytophagales</taxon>
        <taxon>Flammeovirgaceae</taxon>
        <taxon>Imperialibacter</taxon>
    </lineage>
</organism>
<dbReference type="InterPro" id="IPR006311">
    <property type="entry name" value="TAT_signal"/>
</dbReference>
<gene>
    <name evidence="2" type="ORF">RT717_09485</name>
</gene>
<dbReference type="PROSITE" id="PS51318">
    <property type="entry name" value="TAT"/>
    <property type="match status" value="1"/>
</dbReference>
<evidence type="ECO:0000313" key="3">
    <source>
        <dbReference type="Proteomes" id="UP001302349"/>
    </source>
</evidence>
<name>A0ABZ0IUZ5_9BACT</name>
<dbReference type="InterPro" id="IPR050312">
    <property type="entry name" value="IolE/XylAMocC-like"/>
</dbReference>
<reference evidence="2 3" key="1">
    <citation type="journal article" date="2023" name="Microbiol. Resour. Announc.">
        <title>Complete Genome Sequence of Imperialibacter roseus strain P4T.</title>
        <authorList>
            <person name="Tizabi D.R."/>
            <person name="Bachvaroff T."/>
            <person name="Hill R.T."/>
        </authorList>
    </citation>
    <scope>NUCLEOTIDE SEQUENCE [LARGE SCALE GENOMIC DNA]</scope>
    <source>
        <strain evidence="2 3">P4T</strain>
    </source>
</reference>
<dbReference type="RefSeq" id="WP_317491498.1">
    <property type="nucleotide sequence ID" value="NZ_CP136051.1"/>
</dbReference>